<keyword evidence="4" id="KW-0175">Coiled coil</keyword>
<evidence type="ECO:0000313" key="7">
    <source>
        <dbReference type="EMBL" id="ETN44408.1"/>
    </source>
</evidence>
<evidence type="ECO:0000259" key="6">
    <source>
        <dbReference type="Pfam" id="PF01765"/>
    </source>
</evidence>
<dbReference type="HOGENOM" id="CLU_057161_0_0_1"/>
<accession>W2S8R9</accession>
<dbReference type="SUPFAM" id="SSF55194">
    <property type="entry name" value="Ribosome recycling factor, RRF"/>
    <property type="match status" value="1"/>
</dbReference>
<dbReference type="AlphaFoldDB" id="W2S8R9"/>
<dbReference type="OrthoDB" id="407355at2759"/>
<comment type="function">
    <text evidence="3">Necessary for protein synthesis in mitochondria. Functions as a ribosome recycling factor in mitochondria.</text>
</comment>
<keyword evidence="2" id="KW-0648">Protein biosynthesis</keyword>
<evidence type="ECO:0000256" key="3">
    <source>
        <dbReference type="ARBA" id="ARBA00024909"/>
    </source>
</evidence>
<dbReference type="Pfam" id="PF01765">
    <property type="entry name" value="RRF"/>
    <property type="match status" value="1"/>
</dbReference>
<protein>
    <recommendedName>
        <fullName evidence="6">Ribosome recycling factor domain-containing protein</fullName>
    </recommendedName>
</protein>
<proteinExistence type="inferred from homology"/>
<feature type="region of interest" description="Disordered" evidence="5">
    <location>
        <begin position="130"/>
        <end position="160"/>
    </location>
</feature>
<feature type="compositionally biased region" description="Basic and acidic residues" evidence="5">
    <location>
        <begin position="66"/>
        <end position="89"/>
    </location>
</feature>
<dbReference type="Gene3D" id="3.30.1360.40">
    <property type="match status" value="1"/>
</dbReference>
<evidence type="ECO:0000256" key="2">
    <source>
        <dbReference type="ARBA" id="ARBA00022917"/>
    </source>
</evidence>
<dbReference type="InterPro" id="IPR023584">
    <property type="entry name" value="Ribosome_recyc_fac_dom"/>
</dbReference>
<evidence type="ECO:0000256" key="4">
    <source>
        <dbReference type="SAM" id="Coils"/>
    </source>
</evidence>
<dbReference type="GO" id="GO:0006412">
    <property type="term" value="P:translation"/>
    <property type="evidence" value="ECO:0007669"/>
    <property type="project" value="UniProtKB-KW"/>
</dbReference>
<dbReference type="GO" id="GO:0043023">
    <property type="term" value="F:ribosomal large subunit binding"/>
    <property type="evidence" value="ECO:0007669"/>
    <property type="project" value="TreeGrafter"/>
</dbReference>
<keyword evidence="8" id="KW-1185">Reference proteome</keyword>
<comment type="similarity">
    <text evidence="1">Belongs to the RRF family.</text>
</comment>
<feature type="coiled-coil region" evidence="4">
    <location>
        <begin position="237"/>
        <end position="286"/>
    </location>
</feature>
<feature type="domain" description="Ribosome recycling factor" evidence="6">
    <location>
        <begin position="110"/>
        <end position="297"/>
    </location>
</feature>
<dbReference type="GO" id="GO:0005739">
    <property type="term" value="C:mitochondrion"/>
    <property type="evidence" value="ECO:0007669"/>
    <property type="project" value="TreeGrafter"/>
</dbReference>
<feature type="region of interest" description="Disordered" evidence="5">
    <location>
        <begin position="43"/>
        <end position="92"/>
    </location>
</feature>
<dbReference type="PANTHER" id="PTHR20982">
    <property type="entry name" value="RIBOSOME RECYCLING FACTOR"/>
    <property type="match status" value="1"/>
</dbReference>
<dbReference type="VEuPathDB" id="FungiDB:HMPREF1541_10588"/>
<dbReference type="InterPro" id="IPR036191">
    <property type="entry name" value="RRF_sf"/>
</dbReference>
<dbReference type="InterPro" id="IPR002661">
    <property type="entry name" value="Ribosome_recyc_fac"/>
</dbReference>
<dbReference type="EMBL" id="KB822715">
    <property type="protein sequence ID" value="ETN44408.1"/>
    <property type="molecule type" value="Genomic_DNA"/>
</dbReference>
<name>W2S8R9_CYPE1</name>
<dbReference type="RefSeq" id="XP_008713481.1">
    <property type="nucleotide sequence ID" value="XM_008715259.1"/>
</dbReference>
<evidence type="ECO:0000256" key="5">
    <source>
        <dbReference type="SAM" id="MobiDB-lite"/>
    </source>
</evidence>
<feature type="compositionally biased region" description="Polar residues" evidence="5">
    <location>
        <begin position="43"/>
        <end position="60"/>
    </location>
</feature>
<organism evidence="7 8">
    <name type="scientific">Cyphellophora europaea (strain CBS 101466)</name>
    <name type="common">Phialophora europaea</name>
    <dbReference type="NCBI Taxonomy" id="1220924"/>
    <lineage>
        <taxon>Eukaryota</taxon>
        <taxon>Fungi</taxon>
        <taxon>Dikarya</taxon>
        <taxon>Ascomycota</taxon>
        <taxon>Pezizomycotina</taxon>
        <taxon>Eurotiomycetes</taxon>
        <taxon>Chaetothyriomycetidae</taxon>
        <taxon>Chaetothyriales</taxon>
        <taxon>Cyphellophoraceae</taxon>
        <taxon>Cyphellophora</taxon>
    </lineage>
</organism>
<dbReference type="InParanoid" id="W2S8R9"/>
<dbReference type="GeneID" id="19977927"/>
<dbReference type="STRING" id="1220924.W2S8R9"/>
<dbReference type="eggNOG" id="ENOG502S5HY">
    <property type="taxonomic scope" value="Eukaryota"/>
</dbReference>
<sequence>MSPTARAVTHLSRLLSPTTAPSVRTPFVCARCLALPSTGTSYRTFSSTIRPQKKSASNPKSARKSPHVDSPDISRHVPDNQATRERDAEIDPYDFTELQAGIDKALLRLKDALTKTRDAGRVSTDMLESLPVELSVKDPGEHTGASSSSSGRAPQKEKTRLGDIASVVPRGGRSMQVFAAEAAHVKPLLTAIRASDYSLAPEQARPEDPNPLCITVPVPPVTAETRQQAAGEAKKCLERAQLEVRNARGEAQKRHRKMEIKKLVIVDELRKAHKAMEEVVKKGSEEARKIYEGALKALER</sequence>
<dbReference type="PANTHER" id="PTHR20982:SF3">
    <property type="entry name" value="MITOCHONDRIAL RIBOSOME RECYCLING FACTOR PSEUDO 1"/>
    <property type="match status" value="1"/>
</dbReference>
<dbReference type="Proteomes" id="UP000030752">
    <property type="component" value="Unassembled WGS sequence"/>
</dbReference>
<evidence type="ECO:0000313" key="8">
    <source>
        <dbReference type="Proteomes" id="UP000030752"/>
    </source>
</evidence>
<evidence type="ECO:0000256" key="1">
    <source>
        <dbReference type="ARBA" id="ARBA00005912"/>
    </source>
</evidence>
<dbReference type="Gene3D" id="1.10.132.20">
    <property type="entry name" value="Ribosome-recycling factor"/>
    <property type="match status" value="1"/>
</dbReference>
<reference evidence="7 8" key="1">
    <citation type="submission" date="2013-03" db="EMBL/GenBank/DDBJ databases">
        <title>The Genome Sequence of Phialophora europaea CBS 101466.</title>
        <authorList>
            <consortium name="The Broad Institute Genomics Platform"/>
            <person name="Cuomo C."/>
            <person name="de Hoog S."/>
            <person name="Gorbushina A."/>
            <person name="Walker B."/>
            <person name="Young S.K."/>
            <person name="Zeng Q."/>
            <person name="Gargeya S."/>
            <person name="Fitzgerald M."/>
            <person name="Haas B."/>
            <person name="Abouelleil A."/>
            <person name="Allen A.W."/>
            <person name="Alvarado L."/>
            <person name="Arachchi H.M."/>
            <person name="Berlin A.M."/>
            <person name="Chapman S.B."/>
            <person name="Gainer-Dewar J."/>
            <person name="Goldberg J."/>
            <person name="Griggs A."/>
            <person name="Gujja S."/>
            <person name="Hansen M."/>
            <person name="Howarth C."/>
            <person name="Imamovic A."/>
            <person name="Ireland A."/>
            <person name="Larimer J."/>
            <person name="McCowan C."/>
            <person name="Murphy C."/>
            <person name="Pearson M."/>
            <person name="Poon T.W."/>
            <person name="Priest M."/>
            <person name="Roberts A."/>
            <person name="Saif S."/>
            <person name="Shea T."/>
            <person name="Sisk P."/>
            <person name="Sykes S."/>
            <person name="Wortman J."/>
            <person name="Nusbaum C."/>
            <person name="Birren B."/>
        </authorList>
    </citation>
    <scope>NUCLEOTIDE SEQUENCE [LARGE SCALE GENOMIC DNA]</scope>
    <source>
        <strain evidence="7 8">CBS 101466</strain>
    </source>
</reference>
<gene>
    <name evidence="7" type="ORF">HMPREF1541_10588</name>
</gene>